<dbReference type="RefSeq" id="WP_114206629.1">
    <property type="nucleotide sequence ID" value="NZ_CP030840.1"/>
</dbReference>
<accession>A0A2Z5FXM7</accession>
<organism evidence="2 3">
    <name type="scientific">Acidisarcina polymorpha</name>
    <dbReference type="NCBI Taxonomy" id="2211140"/>
    <lineage>
        <taxon>Bacteria</taxon>
        <taxon>Pseudomonadati</taxon>
        <taxon>Acidobacteriota</taxon>
        <taxon>Terriglobia</taxon>
        <taxon>Terriglobales</taxon>
        <taxon>Acidobacteriaceae</taxon>
        <taxon>Acidisarcina</taxon>
    </lineage>
</organism>
<dbReference type="EMBL" id="CP030840">
    <property type="protein sequence ID" value="AXC11135.1"/>
    <property type="molecule type" value="Genomic_DNA"/>
</dbReference>
<gene>
    <name evidence="2" type="ORF">ACPOL_1793</name>
</gene>
<dbReference type="OrthoDB" id="116089at2"/>
<protein>
    <submittedName>
        <fullName evidence="2">Peptide chain release factor RF-3</fullName>
    </submittedName>
</protein>
<dbReference type="Pfam" id="PF04338">
    <property type="entry name" value="DUF481"/>
    <property type="match status" value="1"/>
</dbReference>
<feature type="chain" id="PRO_5016389337" evidence="1">
    <location>
        <begin position="35"/>
        <end position="413"/>
    </location>
</feature>
<keyword evidence="3" id="KW-1185">Reference proteome</keyword>
<dbReference type="Proteomes" id="UP000253606">
    <property type="component" value="Chromosome"/>
</dbReference>
<evidence type="ECO:0000313" key="2">
    <source>
        <dbReference type="EMBL" id="AXC11135.1"/>
    </source>
</evidence>
<keyword evidence="1" id="KW-0732">Signal</keyword>
<dbReference type="KEGG" id="abas:ACPOL_1793"/>
<feature type="signal peptide" evidence="1">
    <location>
        <begin position="1"/>
        <end position="34"/>
    </location>
</feature>
<dbReference type="AlphaFoldDB" id="A0A2Z5FXM7"/>
<proteinExistence type="predicted"/>
<name>A0A2Z5FXM7_9BACT</name>
<dbReference type="InterPro" id="IPR007433">
    <property type="entry name" value="DUF481"/>
</dbReference>
<sequence>MNLQTFHRTSIFRRFGQTMVLLMVAPLATSRGFAADPPAPPAAGTDVLVFNNGDQLTGKLLRSMAGSVVFHSDMAGDVTVPWDKVKELRTPQQFAVLEKGVKPSRKTPDALVPQGTLTIADQSVQVHTDSGGTTPAIPVKNIDFLIDDATFQSKIKTEPGFFHGWNGTGTFGATIVQATQNTYTFNGAINLVRAIPDVSWLTPRNKTTADFSASYGKITDPSYIQPATVGPPPTPATFVPENTVKTSIYHADAERDEYVSDRVYYLGAVAFDHNFSQSLDLQQIYGGGVGWTIIKQPQQTLDLKALVQYERQSFINALPGEDQNLIGSTFSAAYVRHLPKGLLFSQQVAYIPAWNNLHAYSVNELNTFSIPAYKRLSVTLGTLDSYLNNPAIALPPTKRNSFQFTAGVTYAFK</sequence>
<reference evidence="2 3" key="1">
    <citation type="journal article" date="2018" name="Front. Microbiol.">
        <title>Hydrolytic Capabilities as a Key to Environmental Success: Chitinolytic and Cellulolytic Acidobacteria From Acidic Sub-arctic Soils and Boreal Peatlands.</title>
        <authorList>
            <person name="Belova S.E."/>
            <person name="Ravin N.V."/>
            <person name="Pankratov T.A."/>
            <person name="Rakitin A.L."/>
            <person name="Ivanova A.A."/>
            <person name="Beletsky A.V."/>
            <person name="Mardanov A.V."/>
            <person name="Sinninghe Damste J.S."/>
            <person name="Dedysh S.N."/>
        </authorList>
    </citation>
    <scope>NUCLEOTIDE SEQUENCE [LARGE SCALE GENOMIC DNA]</scope>
    <source>
        <strain evidence="2 3">SBC82</strain>
    </source>
</reference>
<evidence type="ECO:0000313" key="3">
    <source>
        <dbReference type="Proteomes" id="UP000253606"/>
    </source>
</evidence>
<evidence type="ECO:0000256" key="1">
    <source>
        <dbReference type="SAM" id="SignalP"/>
    </source>
</evidence>